<feature type="region of interest" description="Disordered" evidence="8">
    <location>
        <begin position="248"/>
        <end position="284"/>
    </location>
</feature>
<gene>
    <name evidence="11" type="ORF">CVO76_10055</name>
</gene>
<dbReference type="GO" id="GO:0006935">
    <property type="term" value="P:chemotaxis"/>
    <property type="evidence" value="ECO:0007669"/>
    <property type="project" value="InterPro"/>
</dbReference>
<evidence type="ECO:0000256" key="9">
    <source>
        <dbReference type="SAM" id="Phobius"/>
    </source>
</evidence>
<sequence>MDPATLVGILLAFGALYAMITLEGAHVQSLLLPAPMVLVFVATLAVGIAGGTLKDFIVAVKAVPPAIMGKSTPPQDTIDSVVVLAEKARSEGLLALEEEATTAKDPFLRGALQNIADGTDGEELREMLEDEIDSASSTHRTASKFFMSLGGYAPTVGIVGTVVSLTHVLENLSKPDELGHMIAAAFVATLWGLLSANFLWLPIGTRIKRLGDMETARMTLLMEGVLAVQAGSQPRLLGERLKAMVPQHALGKGGKGGKDDGKAAKAAKGAKGTGDGAAQGKAAA</sequence>
<feature type="transmembrane region" description="Helical" evidence="9">
    <location>
        <begin position="181"/>
        <end position="203"/>
    </location>
</feature>
<dbReference type="PROSITE" id="PS01307">
    <property type="entry name" value="MOTA"/>
    <property type="match status" value="1"/>
</dbReference>
<dbReference type="EMBL" id="CP024915">
    <property type="protein sequence ID" value="AUZ87931.1"/>
    <property type="molecule type" value="Genomic_DNA"/>
</dbReference>
<name>A0A2L0UFB1_9MICC</name>
<feature type="transmembrane region" description="Helical" evidence="9">
    <location>
        <begin position="149"/>
        <end position="169"/>
    </location>
</feature>
<dbReference type="PANTHER" id="PTHR30433">
    <property type="entry name" value="CHEMOTAXIS PROTEIN MOTA"/>
    <property type="match status" value="1"/>
</dbReference>
<dbReference type="Proteomes" id="UP000239187">
    <property type="component" value="Chromosome"/>
</dbReference>
<dbReference type="RefSeq" id="WP_208739141.1">
    <property type="nucleotide sequence ID" value="NZ_CP024915.1"/>
</dbReference>
<evidence type="ECO:0000256" key="3">
    <source>
        <dbReference type="ARBA" id="ARBA00022448"/>
    </source>
</evidence>
<evidence type="ECO:0000256" key="4">
    <source>
        <dbReference type="ARBA" id="ARBA00022475"/>
    </source>
</evidence>
<protein>
    <submittedName>
        <fullName evidence="11">Motility protein A</fullName>
    </submittedName>
</protein>
<proteinExistence type="inferred from homology"/>
<dbReference type="InterPro" id="IPR002898">
    <property type="entry name" value="MotA_ExbB_proton_chnl"/>
</dbReference>
<evidence type="ECO:0000313" key="11">
    <source>
        <dbReference type="EMBL" id="AUZ87931.1"/>
    </source>
</evidence>
<keyword evidence="6 9" id="KW-1133">Transmembrane helix</keyword>
<feature type="transmembrane region" description="Helical" evidence="9">
    <location>
        <begin position="34"/>
        <end position="53"/>
    </location>
</feature>
<dbReference type="InterPro" id="IPR047055">
    <property type="entry name" value="MotA-like"/>
</dbReference>
<evidence type="ECO:0000256" key="1">
    <source>
        <dbReference type="ARBA" id="ARBA00004651"/>
    </source>
</evidence>
<keyword evidence="7 9" id="KW-0472">Membrane</keyword>
<organism evidence="11 12">
    <name type="scientific">Arthrobacter agilis</name>
    <dbReference type="NCBI Taxonomy" id="37921"/>
    <lineage>
        <taxon>Bacteria</taxon>
        <taxon>Bacillati</taxon>
        <taxon>Actinomycetota</taxon>
        <taxon>Actinomycetes</taxon>
        <taxon>Micrococcales</taxon>
        <taxon>Micrococcaceae</taxon>
        <taxon>Arthrobacter</taxon>
    </lineage>
</organism>
<comment type="similarity">
    <text evidence="2">Belongs to the MotA family.</text>
</comment>
<evidence type="ECO:0000256" key="7">
    <source>
        <dbReference type="ARBA" id="ARBA00023136"/>
    </source>
</evidence>
<dbReference type="AlphaFoldDB" id="A0A2L0UFB1"/>
<evidence type="ECO:0000256" key="8">
    <source>
        <dbReference type="SAM" id="MobiDB-lite"/>
    </source>
</evidence>
<dbReference type="InterPro" id="IPR000540">
    <property type="entry name" value="Flag_MotA_CS"/>
</dbReference>
<accession>A0A2L0UFB1</accession>
<keyword evidence="4" id="KW-1003">Cell membrane</keyword>
<evidence type="ECO:0000259" key="10">
    <source>
        <dbReference type="Pfam" id="PF01618"/>
    </source>
</evidence>
<dbReference type="GO" id="GO:0005886">
    <property type="term" value="C:plasma membrane"/>
    <property type="evidence" value="ECO:0007669"/>
    <property type="project" value="UniProtKB-SubCell"/>
</dbReference>
<evidence type="ECO:0000256" key="6">
    <source>
        <dbReference type="ARBA" id="ARBA00022989"/>
    </source>
</evidence>
<dbReference type="GO" id="GO:0071978">
    <property type="term" value="P:bacterial-type flagellum-dependent swarming motility"/>
    <property type="evidence" value="ECO:0007669"/>
    <property type="project" value="InterPro"/>
</dbReference>
<dbReference type="Pfam" id="PF01618">
    <property type="entry name" value="MotA_ExbB"/>
    <property type="match status" value="1"/>
</dbReference>
<evidence type="ECO:0000256" key="5">
    <source>
        <dbReference type="ARBA" id="ARBA00022692"/>
    </source>
</evidence>
<evidence type="ECO:0000313" key="12">
    <source>
        <dbReference type="Proteomes" id="UP000239187"/>
    </source>
</evidence>
<keyword evidence="5 9" id="KW-0812">Transmembrane</keyword>
<keyword evidence="3" id="KW-0813">Transport</keyword>
<comment type="subcellular location">
    <subcellularLocation>
        <location evidence="1">Cell membrane</location>
        <topology evidence="1">Multi-pass membrane protein</topology>
    </subcellularLocation>
</comment>
<evidence type="ECO:0000256" key="2">
    <source>
        <dbReference type="ARBA" id="ARBA00008038"/>
    </source>
</evidence>
<reference evidence="11 12" key="1">
    <citation type="submission" date="2017-11" db="EMBL/GenBank/DDBJ databases">
        <title>Draft genome of Arthrobacter agilis strain UMCV2, a plant growth-promoting rhizobacterium and biocontrol capacity of phytopathogenic fungi.</title>
        <authorList>
            <person name="Martinez-Camara R."/>
            <person name="Santoyo G."/>
            <person name="Moreno-Hagelsieb G."/>
            <person name="Valencia-Cantero E."/>
        </authorList>
    </citation>
    <scope>NUCLEOTIDE SEQUENCE [LARGE SCALE GENOMIC DNA]</scope>
    <source>
        <strain evidence="11 12">UMCV2</strain>
    </source>
</reference>
<feature type="domain" description="MotA/TolQ/ExbB proton channel" evidence="10">
    <location>
        <begin position="101"/>
        <end position="218"/>
    </location>
</feature>